<dbReference type="EMBL" id="AZGA01000057">
    <property type="protein sequence ID" value="KRM33184.1"/>
    <property type="molecule type" value="Genomic_DNA"/>
</dbReference>
<proteinExistence type="predicted"/>
<organism evidence="2 3">
    <name type="scientific">Agrilactobacillus composti DSM 18527 = JCM 14202</name>
    <dbReference type="NCBI Taxonomy" id="1423734"/>
    <lineage>
        <taxon>Bacteria</taxon>
        <taxon>Bacillati</taxon>
        <taxon>Bacillota</taxon>
        <taxon>Bacilli</taxon>
        <taxon>Lactobacillales</taxon>
        <taxon>Lactobacillaceae</taxon>
        <taxon>Agrilactobacillus</taxon>
    </lineage>
</organism>
<comment type="caution">
    <text evidence="2">The sequence shown here is derived from an EMBL/GenBank/DDBJ whole genome shotgun (WGS) entry which is preliminary data.</text>
</comment>
<dbReference type="PATRIC" id="fig|1423734.3.peg.3316"/>
<evidence type="ECO:0000256" key="1">
    <source>
        <dbReference type="SAM" id="Phobius"/>
    </source>
</evidence>
<gene>
    <name evidence="2" type="ORF">FC83_GL003265</name>
</gene>
<keyword evidence="3" id="KW-1185">Reference proteome</keyword>
<keyword evidence="1" id="KW-0812">Transmembrane</keyword>
<dbReference type="Proteomes" id="UP000051236">
    <property type="component" value="Unassembled WGS sequence"/>
</dbReference>
<reference evidence="2 3" key="1">
    <citation type="journal article" date="2015" name="Genome Announc.">
        <title>Expanding the biotechnology potential of lactobacilli through comparative genomics of 213 strains and associated genera.</title>
        <authorList>
            <person name="Sun Z."/>
            <person name="Harris H.M."/>
            <person name="McCann A."/>
            <person name="Guo C."/>
            <person name="Argimon S."/>
            <person name="Zhang W."/>
            <person name="Yang X."/>
            <person name="Jeffery I.B."/>
            <person name="Cooney J.C."/>
            <person name="Kagawa T.F."/>
            <person name="Liu W."/>
            <person name="Song Y."/>
            <person name="Salvetti E."/>
            <person name="Wrobel A."/>
            <person name="Rasinkangas P."/>
            <person name="Parkhill J."/>
            <person name="Rea M.C."/>
            <person name="O'Sullivan O."/>
            <person name="Ritari J."/>
            <person name="Douillard F.P."/>
            <person name="Paul Ross R."/>
            <person name="Yang R."/>
            <person name="Briner A.E."/>
            <person name="Felis G.E."/>
            <person name="de Vos W.M."/>
            <person name="Barrangou R."/>
            <person name="Klaenhammer T.R."/>
            <person name="Caufield P.W."/>
            <person name="Cui Y."/>
            <person name="Zhang H."/>
            <person name="O'Toole P.W."/>
        </authorList>
    </citation>
    <scope>NUCLEOTIDE SEQUENCE [LARGE SCALE GENOMIC DNA]</scope>
    <source>
        <strain evidence="2 3">DSM 18527</strain>
    </source>
</reference>
<evidence type="ECO:0000313" key="3">
    <source>
        <dbReference type="Proteomes" id="UP000051236"/>
    </source>
</evidence>
<feature type="transmembrane region" description="Helical" evidence="1">
    <location>
        <begin position="29"/>
        <end position="47"/>
    </location>
</feature>
<sequence>MGKNLSILAGFTTAKFSEKQKSFISKISSDYFFIEAIITLFFLWTFINDQYLMLGIVLLMVPLFMFIIHINLKLRQTK</sequence>
<keyword evidence="1" id="KW-1133">Transmembrane helix</keyword>
<accession>X0PNE5</accession>
<evidence type="ECO:0000313" key="2">
    <source>
        <dbReference type="EMBL" id="KRM33184.1"/>
    </source>
</evidence>
<protein>
    <submittedName>
        <fullName evidence="2">Uncharacterized protein</fullName>
    </submittedName>
</protein>
<dbReference type="AlphaFoldDB" id="X0PNE5"/>
<name>X0PNE5_9LACO</name>
<keyword evidence="1" id="KW-0472">Membrane</keyword>
<feature type="transmembrane region" description="Helical" evidence="1">
    <location>
        <begin position="53"/>
        <end position="72"/>
    </location>
</feature>